<sequence>MLGSPEERKEAHQRAREDRIFEPEIVGVHSHSREDDADTDTCSRCFTMPSGDQCCPQEPHGALHTEGGAERNPLEDEEEEGEDLEKENEKIEGIATEKNDLSKDDINSKLRFIFHLDGLKEAGGRRMSETRDSIKHSTSPLVKLTYPYQQQPPGTSITLHYLHQTPFSTAKFRLRAHITAQAHLECNLLEPGYHGDM</sequence>
<dbReference type="OrthoDB" id="6354186at2759"/>
<evidence type="ECO:0000313" key="3">
    <source>
        <dbReference type="Proteomes" id="UP000324222"/>
    </source>
</evidence>
<feature type="compositionally biased region" description="Basic and acidic residues" evidence="1">
    <location>
        <begin position="1"/>
        <end position="22"/>
    </location>
</feature>
<keyword evidence="3" id="KW-1185">Reference proteome</keyword>
<feature type="compositionally biased region" description="Basic and acidic residues" evidence="1">
    <location>
        <begin position="61"/>
        <end position="74"/>
    </location>
</feature>
<evidence type="ECO:0000256" key="1">
    <source>
        <dbReference type="SAM" id="MobiDB-lite"/>
    </source>
</evidence>
<comment type="caution">
    <text evidence="2">The sequence shown here is derived from an EMBL/GenBank/DDBJ whole genome shotgun (WGS) entry which is preliminary data.</text>
</comment>
<protein>
    <submittedName>
        <fullName evidence="2">Uncharacterized protein</fullName>
    </submittedName>
</protein>
<accession>A0A5B7D9F8</accession>
<dbReference type="Proteomes" id="UP000324222">
    <property type="component" value="Unassembled WGS sequence"/>
</dbReference>
<evidence type="ECO:0000313" key="2">
    <source>
        <dbReference type="EMBL" id="MPC17958.1"/>
    </source>
</evidence>
<feature type="compositionally biased region" description="Acidic residues" evidence="1">
    <location>
        <begin position="75"/>
        <end position="86"/>
    </location>
</feature>
<reference evidence="2 3" key="1">
    <citation type="submission" date="2019-05" db="EMBL/GenBank/DDBJ databases">
        <title>Another draft genome of Portunus trituberculatus and its Hox gene families provides insights of decapod evolution.</title>
        <authorList>
            <person name="Jeong J.-H."/>
            <person name="Song I."/>
            <person name="Kim S."/>
            <person name="Choi T."/>
            <person name="Kim D."/>
            <person name="Ryu S."/>
            <person name="Kim W."/>
        </authorList>
    </citation>
    <scope>NUCLEOTIDE SEQUENCE [LARGE SCALE GENOMIC DNA]</scope>
    <source>
        <tissue evidence="2">Muscle</tissue>
    </source>
</reference>
<organism evidence="2 3">
    <name type="scientific">Portunus trituberculatus</name>
    <name type="common">Swimming crab</name>
    <name type="synonym">Neptunus trituberculatus</name>
    <dbReference type="NCBI Taxonomy" id="210409"/>
    <lineage>
        <taxon>Eukaryota</taxon>
        <taxon>Metazoa</taxon>
        <taxon>Ecdysozoa</taxon>
        <taxon>Arthropoda</taxon>
        <taxon>Crustacea</taxon>
        <taxon>Multicrustacea</taxon>
        <taxon>Malacostraca</taxon>
        <taxon>Eumalacostraca</taxon>
        <taxon>Eucarida</taxon>
        <taxon>Decapoda</taxon>
        <taxon>Pleocyemata</taxon>
        <taxon>Brachyura</taxon>
        <taxon>Eubrachyura</taxon>
        <taxon>Portunoidea</taxon>
        <taxon>Portunidae</taxon>
        <taxon>Portuninae</taxon>
        <taxon>Portunus</taxon>
    </lineage>
</organism>
<name>A0A5B7D9F8_PORTR</name>
<dbReference type="EMBL" id="VSRR010000635">
    <property type="protein sequence ID" value="MPC17958.1"/>
    <property type="molecule type" value="Genomic_DNA"/>
</dbReference>
<feature type="region of interest" description="Disordered" evidence="1">
    <location>
        <begin position="1"/>
        <end position="88"/>
    </location>
</feature>
<dbReference type="AlphaFoldDB" id="A0A5B7D9F8"/>
<proteinExistence type="predicted"/>
<gene>
    <name evidence="2" type="ORF">E2C01_010829</name>
</gene>